<protein>
    <submittedName>
        <fullName evidence="1">Uncharacterized protein</fullName>
    </submittedName>
</protein>
<proteinExistence type="predicted"/>
<name>B6HRM4_PENRW</name>
<organism evidence="1 2">
    <name type="scientific">Penicillium rubens (strain ATCC 28089 / DSM 1075 / NRRL 1951 / Wisconsin 54-1255)</name>
    <name type="common">Penicillium chrysogenum</name>
    <dbReference type="NCBI Taxonomy" id="500485"/>
    <lineage>
        <taxon>Eukaryota</taxon>
        <taxon>Fungi</taxon>
        <taxon>Dikarya</taxon>
        <taxon>Ascomycota</taxon>
        <taxon>Pezizomycotina</taxon>
        <taxon>Eurotiomycetes</taxon>
        <taxon>Eurotiomycetidae</taxon>
        <taxon>Eurotiales</taxon>
        <taxon>Aspergillaceae</taxon>
        <taxon>Penicillium</taxon>
        <taxon>Penicillium chrysogenum species complex</taxon>
    </lineage>
</organism>
<accession>B6HRM4</accession>
<gene>
    <name evidence="1" type="ORF">Pc22g20900</name>
    <name evidence="1" type="ORF">PCH_Pc22g20900</name>
</gene>
<dbReference type="AlphaFoldDB" id="B6HRM4"/>
<sequence>MDDLEKLKVVIRANSQVAVFGSGVSRVYRRIMVRPDHGLWIEESKAQNMNFPYCYYLTRIGSENIEEYRMANSFLSYLVNVSPINPMLYRMDSDPQSTWENGERWRIGEWDCDHPWTLFDIDTPKSISKSTSNLESFAKYDIPIRPPITDHKI</sequence>
<evidence type="ECO:0000313" key="2">
    <source>
        <dbReference type="Proteomes" id="UP000000724"/>
    </source>
</evidence>
<keyword evidence="2" id="KW-1185">Reference proteome</keyword>
<reference evidence="1 2" key="1">
    <citation type="journal article" date="2008" name="Nat. Biotechnol.">
        <title>Genome sequencing and analysis of the filamentous fungus Penicillium chrysogenum.</title>
        <authorList>
            <person name="van den Berg M.A."/>
            <person name="Albang R."/>
            <person name="Albermann K."/>
            <person name="Badger J.H."/>
            <person name="Daran J.-M."/>
            <person name="Driessen A.J.M."/>
            <person name="Garcia-Estrada C."/>
            <person name="Fedorova N.D."/>
            <person name="Harris D.M."/>
            <person name="Heijne W.H.M."/>
            <person name="Joardar V.S."/>
            <person name="Kiel J.A.K.W."/>
            <person name="Kovalchuk A."/>
            <person name="Martin J.F."/>
            <person name="Nierman W.C."/>
            <person name="Nijland J.G."/>
            <person name="Pronk J.T."/>
            <person name="Roubos J.A."/>
            <person name="van der Klei I.J."/>
            <person name="van Peij N.N.M.E."/>
            <person name="Veenhuis M."/>
            <person name="von Doehren H."/>
            <person name="Wagner C."/>
            <person name="Wortman J.R."/>
            <person name="Bovenberg R.A.L."/>
        </authorList>
    </citation>
    <scope>NUCLEOTIDE SEQUENCE [LARGE SCALE GENOMIC DNA]</scope>
    <source>
        <strain evidence="2">ATCC 28089 / DSM 1075 / NRRL 1951 / Wisconsin 54-1255</strain>
    </source>
</reference>
<dbReference type="HOGENOM" id="CLU_1713905_0_0_1"/>
<dbReference type="EMBL" id="AM920437">
    <property type="protein sequence ID" value="CAP99378.1"/>
    <property type="molecule type" value="Genomic_DNA"/>
</dbReference>
<dbReference type="VEuPathDB" id="FungiDB:PCH_Pc22g20900"/>
<dbReference type="Proteomes" id="UP000000724">
    <property type="component" value="Contig Pc00c22"/>
</dbReference>
<evidence type="ECO:0000313" key="1">
    <source>
        <dbReference type="EMBL" id="CAP99378.1"/>
    </source>
</evidence>